<dbReference type="SUPFAM" id="SSF109635">
    <property type="entry name" value="DnaK suppressor protein DksA, alpha-hairpin domain"/>
    <property type="match status" value="1"/>
</dbReference>
<evidence type="ECO:0000256" key="2">
    <source>
        <dbReference type="ARBA" id="ARBA00022771"/>
    </source>
</evidence>
<feature type="zinc finger region" description="dksA C4-type" evidence="4">
    <location>
        <begin position="93"/>
        <end position="117"/>
    </location>
</feature>
<feature type="region of interest" description="Disordered" evidence="5">
    <location>
        <begin position="151"/>
        <end position="170"/>
    </location>
</feature>
<dbReference type="RefSeq" id="WP_068714835.1">
    <property type="nucleotide sequence ID" value="NZ_LWDV01000006.1"/>
</dbReference>
<dbReference type="Pfam" id="PF01258">
    <property type="entry name" value="zf-dskA_traR"/>
    <property type="match status" value="1"/>
</dbReference>
<dbReference type="GO" id="GO:0008270">
    <property type="term" value="F:zinc ion binding"/>
    <property type="evidence" value="ECO:0007669"/>
    <property type="project" value="UniProtKB-KW"/>
</dbReference>
<dbReference type="PANTHER" id="PTHR33823:SF4">
    <property type="entry name" value="GENERAL STRESS PROTEIN 16O"/>
    <property type="match status" value="1"/>
</dbReference>
<keyword evidence="2" id="KW-0863">Zinc-finger</keyword>
<protein>
    <submittedName>
        <fullName evidence="7">TraR/DksA family transcriptional regulator</fullName>
    </submittedName>
</protein>
<reference evidence="7 8" key="2">
    <citation type="submission" date="2016-08" db="EMBL/GenBank/DDBJ databases">
        <title>Orenia metallireducens sp. nov. strain Z6, a Novel Metal-reducing Firmicute from the Deep Subsurface.</title>
        <authorList>
            <person name="Maxim B.I."/>
            <person name="Kenneth K."/>
            <person name="Flynn T.M."/>
            <person name="Oloughlin E.J."/>
            <person name="Locke R.A."/>
            <person name="Weber J.R."/>
            <person name="Egan S.M."/>
            <person name="Mackie R.I."/>
            <person name="Cann I.K."/>
        </authorList>
    </citation>
    <scope>NUCLEOTIDE SEQUENCE [LARGE SCALE GENOMIC DNA]</scope>
    <source>
        <strain evidence="7 8">Z6</strain>
    </source>
</reference>
<keyword evidence="8" id="KW-1185">Reference proteome</keyword>
<accession>A0A1C0AC14</accession>
<evidence type="ECO:0000256" key="3">
    <source>
        <dbReference type="ARBA" id="ARBA00022833"/>
    </source>
</evidence>
<dbReference type="AlphaFoldDB" id="A0A1C0AC14"/>
<organism evidence="7 8">
    <name type="scientific">Orenia metallireducens</name>
    <dbReference type="NCBI Taxonomy" id="1413210"/>
    <lineage>
        <taxon>Bacteria</taxon>
        <taxon>Bacillati</taxon>
        <taxon>Bacillota</taxon>
        <taxon>Clostridia</taxon>
        <taxon>Halanaerobiales</taxon>
        <taxon>Halobacteroidaceae</taxon>
        <taxon>Orenia</taxon>
    </lineage>
</organism>
<evidence type="ECO:0000256" key="1">
    <source>
        <dbReference type="ARBA" id="ARBA00022723"/>
    </source>
</evidence>
<feature type="compositionally biased region" description="Basic and acidic residues" evidence="5">
    <location>
        <begin position="215"/>
        <end position="231"/>
    </location>
</feature>
<evidence type="ECO:0000313" key="7">
    <source>
        <dbReference type="EMBL" id="OCL27914.1"/>
    </source>
</evidence>
<evidence type="ECO:0000256" key="5">
    <source>
        <dbReference type="SAM" id="MobiDB-lite"/>
    </source>
</evidence>
<dbReference type="Gene3D" id="1.20.120.910">
    <property type="entry name" value="DksA, coiled-coil domain"/>
    <property type="match status" value="1"/>
</dbReference>
<dbReference type="SUPFAM" id="SSF57716">
    <property type="entry name" value="Glucocorticoid receptor-like (DNA-binding domain)"/>
    <property type="match status" value="1"/>
</dbReference>
<evidence type="ECO:0000256" key="4">
    <source>
        <dbReference type="PROSITE-ProRule" id="PRU00510"/>
    </source>
</evidence>
<sequence length="245" mass="27602">MQDLDYYKKKLLWEKQSMLHQIGEVDDKGYEGLGHSLRYSTGELSFYDNHPADQGTNTFDRAKDIGIRGNAQLILQMIDDALDKIETGQYGHCDSCGKEINPERLEAMPYSTFCFDCKSKSELRIGTNGHNSRPIEENAIDSLHNGNPFAMNDDIGATGGESKDYNGYDGEDAWQDVAQYGTSNTPSDILGAVNYDDTYIDADEDQGLVDWGDEIMDKSLGDGEVIDKDDQLTGQRQKRRRKEWE</sequence>
<name>A0A1C0AC14_9FIRM</name>
<feature type="region of interest" description="Disordered" evidence="5">
    <location>
        <begin position="213"/>
        <end position="245"/>
    </location>
</feature>
<dbReference type="InterPro" id="IPR000962">
    <property type="entry name" value="Znf_DskA_TraR"/>
</dbReference>
<dbReference type="Proteomes" id="UP000093514">
    <property type="component" value="Unassembled WGS sequence"/>
</dbReference>
<reference evidence="8" key="1">
    <citation type="submission" date="2016-07" db="EMBL/GenBank/DDBJ databases">
        <authorList>
            <person name="Florea S."/>
            <person name="Webb J.S."/>
            <person name="Jaromczyk J."/>
            <person name="Schardl C.L."/>
        </authorList>
    </citation>
    <scope>NUCLEOTIDE SEQUENCE [LARGE SCALE GENOMIC DNA]</scope>
    <source>
        <strain evidence="8">Z6</strain>
    </source>
</reference>
<dbReference type="InterPro" id="IPR020458">
    <property type="entry name" value="Znf_DskA_TraR_CS"/>
</dbReference>
<keyword evidence="3" id="KW-0862">Zinc</keyword>
<dbReference type="PROSITE" id="PS51128">
    <property type="entry name" value="ZF_DKSA_2"/>
    <property type="match status" value="1"/>
</dbReference>
<proteinExistence type="predicted"/>
<dbReference type="InterPro" id="IPR014240">
    <property type="entry name" value="YteA"/>
</dbReference>
<dbReference type="NCBIfam" id="TIGR02890">
    <property type="entry name" value="bacill_yteA"/>
    <property type="match status" value="1"/>
</dbReference>
<dbReference type="PROSITE" id="PS01102">
    <property type="entry name" value="ZF_DKSA_1"/>
    <property type="match status" value="1"/>
</dbReference>
<keyword evidence="1" id="KW-0479">Metal-binding</keyword>
<evidence type="ECO:0000259" key="6">
    <source>
        <dbReference type="Pfam" id="PF01258"/>
    </source>
</evidence>
<dbReference type="EMBL" id="LWDV01000006">
    <property type="protein sequence ID" value="OCL27914.1"/>
    <property type="molecule type" value="Genomic_DNA"/>
</dbReference>
<dbReference type="PANTHER" id="PTHR33823">
    <property type="entry name" value="RNA POLYMERASE-BINDING TRANSCRIPTION FACTOR DKSA-RELATED"/>
    <property type="match status" value="1"/>
</dbReference>
<evidence type="ECO:0000313" key="8">
    <source>
        <dbReference type="Proteomes" id="UP000093514"/>
    </source>
</evidence>
<comment type="caution">
    <text evidence="7">The sequence shown here is derived from an EMBL/GenBank/DDBJ whole genome shotgun (WGS) entry which is preliminary data.</text>
</comment>
<feature type="domain" description="Zinc finger DksA/TraR C4-type" evidence="6">
    <location>
        <begin position="88"/>
        <end position="122"/>
    </location>
</feature>
<feature type="compositionally biased region" description="Basic residues" evidence="5">
    <location>
        <begin position="236"/>
        <end position="245"/>
    </location>
</feature>
<gene>
    <name evidence="7" type="ORF">U472_01550</name>
</gene>
<dbReference type="InterPro" id="IPR037187">
    <property type="entry name" value="DnaK_N"/>
</dbReference>